<evidence type="ECO:0000313" key="4">
    <source>
        <dbReference type="EMBL" id="RST59935.1"/>
    </source>
</evidence>
<dbReference type="RefSeq" id="WP_120119049.1">
    <property type="nucleotide sequence ID" value="NZ_BORI01000027.1"/>
</dbReference>
<protein>
    <submittedName>
        <fullName evidence="4">S-layer homology domain-containing protein</fullName>
    </submittedName>
</protein>
<dbReference type="EMBL" id="BORJ01000004">
    <property type="protein sequence ID" value="GIN95899.1"/>
    <property type="molecule type" value="Genomic_DNA"/>
</dbReference>
<evidence type="ECO:0000313" key="5">
    <source>
        <dbReference type="Proteomes" id="UP000287296"/>
    </source>
</evidence>
<keyword evidence="6" id="KW-1185">Reference proteome</keyword>
<dbReference type="Pfam" id="PF00395">
    <property type="entry name" value="SLH"/>
    <property type="match status" value="1"/>
</dbReference>
<dbReference type="InterPro" id="IPR001119">
    <property type="entry name" value="SLH_dom"/>
</dbReference>
<gene>
    <name evidence="4" type="ORF">D5F11_009490</name>
    <name evidence="3" type="ORF">J6TS1_17690</name>
</gene>
<dbReference type="Proteomes" id="UP000680670">
    <property type="component" value="Unassembled WGS sequence"/>
</dbReference>
<evidence type="ECO:0000313" key="6">
    <source>
        <dbReference type="Proteomes" id="UP000680670"/>
    </source>
</evidence>
<evidence type="ECO:0000256" key="1">
    <source>
        <dbReference type="ARBA" id="ARBA00022729"/>
    </source>
</evidence>
<dbReference type="EMBL" id="QYTW02000007">
    <property type="protein sequence ID" value="RST59935.1"/>
    <property type="molecule type" value="Genomic_DNA"/>
</dbReference>
<reference evidence="4 5" key="1">
    <citation type="submission" date="2018-12" db="EMBL/GenBank/DDBJ databases">
        <authorList>
            <person name="Sun L."/>
            <person name="Chen Z."/>
        </authorList>
    </citation>
    <scope>NUCLEOTIDE SEQUENCE [LARGE SCALE GENOMIC DNA]</scope>
    <source>
        <strain evidence="4 5">LMG 29736</strain>
    </source>
</reference>
<reference evidence="3 6" key="2">
    <citation type="submission" date="2021-03" db="EMBL/GenBank/DDBJ databases">
        <title>Antimicrobial resistance genes in bacteria isolated from Japanese honey, and their potential for conferring macrolide and lincosamide resistance in the American foulbrood pathogen Paenibacillus larvae.</title>
        <authorList>
            <person name="Okamoto M."/>
            <person name="Kumagai M."/>
            <person name="Kanamori H."/>
            <person name="Takamatsu D."/>
        </authorList>
    </citation>
    <scope>NUCLEOTIDE SEQUENCE [LARGE SCALE GENOMIC DNA]</scope>
    <source>
        <strain evidence="3 6">J6TS1</strain>
    </source>
</reference>
<organism evidence="4 5">
    <name type="scientific">Siminovitchia terrae</name>
    <name type="common">Bacillus terrae</name>
    <dbReference type="NCBI Taxonomy" id="1914933"/>
    <lineage>
        <taxon>Bacteria</taxon>
        <taxon>Bacillati</taxon>
        <taxon>Bacillota</taxon>
        <taxon>Bacilli</taxon>
        <taxon>Bacillales</taxon>
        <taxon>Bacillaceae</taxon>
        <taxon>Siminovitchia</taxon>
    </lineage>
</organism>
<evidence type="ECO:0000313" key="3">
    <source>
        <dbReference type="EMBL" id="GIN95899.1"/>
    </source>
</evidence>
<accession>A0A429X910</accession>
<proteinExistence type="predicted"/>
<name>A0A429X910_SIMTE</name>
<comment type="caution">
    <text evidence="4">The sequence shown here is derived from an EMBL/GenBank/DDBJ whole genome shotgun (WGS) entry which is preliminary data.</text>
</comment>
<sequence>MEAGHGHERPAQQSIRRGGSVAENLCRYDREQKDVQLLASHLIINGVTANRLEPNVDITRAEAAVLLERLLKQLHFIN</sequence>
<dbReference type="AlphaFoldDB" id="A0A429X910"/>
<feature type="domain" description="SLH" evidence="2">
    <location>
        <begin position="33"/>
        <end position="64"/>
    </location>
</feature>
<keyword evidence="1" id="KW-0732">Signal</keyword>
<dbReference type="Proteomes" id="UP000287296">
    <property type="component" value="Unassembled WGS sequence"/>
</dbReference>
<evidence type="ECO:0000259" key="2">
    <source>
        <dbReference type="Pfam" id="PF00395"/>
    </source>
</evidence>